<evidence type="ECO:0000256" key="11">
    <source>
        <dbReference type="ARBA" id="ARBA00023242"/>
    </source>
</evidence>
<feature type="compositionally biased region" description="Pro residues" evidence="15">
    <location>
        <begin position="574"/>
        <end position="585"/>
    </location>
</feature>
<evidence type="ECO:0000256" key="9">
    <source>
        <dbReference type="ARBA" id="ARBA00022843"/>
    </source>
</evidence>
<feature type="domain" description="BCL-6 corepressor PCGF1 binding" evidence="16">
    <location>
        <begin position="1314"/>
        <end position="1428"/>
    </location>
</feature>
<feature type="compositionally biased region" description="Polar residues" evidence="15">
    <location>
        <begin position="437"/>
        <end position="446"/>
    </location>
</feature>
<dbReference type="PROSITE" id="PS50297">
    <property type="entry name" value="ANK_REP_REGION"/>
    <property type="match status" value="2"/>
</dbReference>
<keyword evidence="12" id="KW-1053">Target membrane</keyword>
<dbReference type="Pfam" id="PF12796">
    <property type="entry name" value="Ank_2"/>
    <property type="match status" value="1"/>
</dbReference>
<keyword evidence="11" id="KW-0539">Nucleus</keyword>
<organism evidence="17 18">
    <name type="scientific">Stegodyphus mimosarum</name>
    <name type="common">African social velvet spider</name>
    <dbReference type="NCBI Taxonomy" id="407821"/>
    <lineage>
        <taxon>Eukaryota</taxon>
        <taxon>Metazoa</taxon>
        <taxon>Ecdysozoa</taxon>
        <taxon>Arthropoda</taxon>
        <taxon>Chelicerata</taxon>
        <taxon>Arachnida</taxon>
        <taxon>Araneae</taxon>
        <taxon>Araneomorphae</taxon>
        <taxon>Entelegynae</taxon>
        <taxon>Eresoidea</taxon>
        <taxon>Eresidae</taxon>
        <taxon>Stegodyphus</taxon>
    </lineage>
</organism>
<keyword evidence="10" id="KW-0638">Presynaptic neurotoxin</keyword>
<feature type="compositionally biased region" description="Polar residues" evidence="15">
    <location>
        <begin position="973"/>
        <end position="987"/>
    </location>
</feature>
<dbReference type="InterPro" id="IPR032365">
    <property type="entry name" value="PUFD"/>
</dbReference>
<dbReference type="GO" id="GO:0006887">
    <property type="term" value="P:exocytosis"/>
    <property type="evidence" value="ECO:0007669"/>
    <property type="project" value="UniProtKB-KW"/>
</dbReference>
<dbReference type="PRINTS" id="PR01415">
    <property type="entry name" value="ANKYRIN"/>
</dbReference>
<dbReference type="GO" id="GO:0044218">
    <property type="term" value="C:other organism cell membrane"/>
    <property type="evidence" value="ECO:0007669"/>
    <property type="project" value="UniProtKB-KW"/>
</dbReference>
<feature type="compositionally biased region" description="Polar residues" evidence="15">
    <location>
        <begin position="759"/>
        <end position="769"/>
    </location>
</feature>
<dbReference type="GO" id="GO:0000122">
    <property type="term" value="P:negative regulation of transcription by RNA polymerase II"/>
    <property type="evidence" value="ECO:0007669"/>
    <property type="project" value="TreeGrafter"/>
</dbReference>
<dbReference type="GO" id="GO:0044231">
    <property type="term" value="C:host cell presynaptic membrane"/>
    <property type="evidence" value="ECO:0007669"/>
    <property type="project" value="UniProtKB-KW"/>
</dbReference>
<gene>
    <name evidence="17" type="ORF">X975_07585</name>
</gene>
<evidence type="ECO:0000256" key="2">
    <source>
        <dbReference type="ARBA" id="ARBA00004175"/>
    </source>
</evidence>
<evidence type="ECO:0000256" key="4">
    <source>
        <dbReference type="ARBA" id="ARBA00022499"/>
    </source>
</evidence>
<comment type="similarity">
    <text evidence="13">Belongs to the BCOR family.</text>
</comment>
<feature type="compositionally biased region" description="Polar residues" evidence="15">
    <location>
        <begin position="588"/>
        <end position="598"/>
    </location>
</feature>
<evidence type="ECO:0000256" key="7">
    <source>
        <dbReference type="ARBA" id="ARBA00022699"/>
    </source>
</evidence>
<evidence type="ECO:0000256" key="14">
    <source>
        <dbReference type="PROSITE-ProRule" id="PRU00023"/>
    </source>
</evidence>
<dbReference type="GO" id="GO:0005634">
    <property type="term" value="C:nucleus"/>
    <property type="evidence" value="ECO:0007669"/>
    <property type="project" value="UniProtKB-SubCell"/>
</dbReference>
<dbReference type="OrthoDB" id="3666223at2759"/>
<dbReference type="OMA" id="SPMGCAT"/>
<reference evidence="17 18" key="1">
    <citation type="submission" date="2013-11" db="EMBL/GenBank/DDBJ databases">
        <title>Genome sequencing of Stegodyphus mimosarum.</title>
        <authorList>
            <person name="Bechsgaard J."/>
        </authorList>
    </citation>
    <scope>NUCLEOTIDE SEQUENCE [LARGE SCALE GENOMIC DNA]</scope>
</reference>
<evidence type="ECO:0000313" key="18">
    <source>
        <dbReference type="Proteomes" id="UP000054359"/>
    </source>
</evidence>
<feature type="compositionally biased region" description="Basic and acidic residues" evidence="15">
    <location>
        <begin position="408"/>
        <end position="427"/>
    </location>
</feature>
<dbReference type="GO" id="GO:0003714">
    <property type="term" value="F:transcription corepressor activity"/>
    <property type="evidence" value="ECO:0007669"/>
    <property type="project" value="TreeGrafter"/>
</dbReference>
<keyword evidence="12" id="KW-0472">Membrane</keyword>
<dbReference type="SMART" id="SM00248">
    <property type="entry name" value="ANK"/>
    <property type="match status" value="3"/>
</dbReference>
<name>A0A087UYL3_STEMI</name>
<keyword evidence="9" id="KW-0832">Ubl conjugation</keyword>
<feature type="region of interest" description="Disordered" evidence="15">
    <location>
        <begin position="335"/>
        <end position="476"/>
    </location>
</feature>
<feature type="compositionally biased region" description="Low complexity" evidence="15">
    <location>
        <begin position="875"/>
        <end position="884"/>
    </location>
</feature>
<dbReference type="PANTHER" id="PTHR24117">
    <property type="entry name" value="AGAP007537-PB"/>
    <property type="match status" value="1"/>
</dbReference>
<dbReference type="InterPro" id="IPR038227">
    <property type="entry name" value="PUFD_som_sf"/>
</dbReference>
<sequence>MYYPPLFTSVRPFDPRTNPLEVPVGRENPLDLSVKTIRPSSETAAGGADADDLLMLDHRKLANLAASHSLSAMGRQLIDPTLFRLGYGADAAAVIPGLAPPFCYDRTTGVAVPTSLAGHQMMTSFLQQRERCLEQQHQQALYAARNSAVAQQQAAVAAAAAAYMDPTNIPLHLRNGLTQREAAAALAATRGLYAPTLPAPMMLPAFSLYTDDKGAFTSLRNAAGAAAAEKNFLNGTTVAPVLEAARYAEHFQRLREQHLQQHQATGKCSNACCTSSTLAGLGQTSVPCACCVQTPSQAALCARSPMGCATKEPASAATGKVCDFVQPGLTFLHRPTATTTAPSTTSAPSSSEIRLSVSSLCTTQTTTEPTTVSSSREKQNTSFRNSAIWNAGLPSVSPGGKTAFSVPKKKEPSNRDSSSHHSKEHRSSGSIKDILKDSQNNNSVSFETPKFDQPKVITSSSKHDATRKAHRDNPEKITVPVNEDFSTRYYQRDNADVKPFVFHKNPIVIPNKSNTSTFNINTSDAITTVTSVTPLVSTKCEGGTIPITKMPPLLEAVRPSEHQTSSDHALEPPTSVPSPQGPPPLIAVSSTTDMSSASAVVKSPYVSTESSSTLRTNSMYPNNSILIPSFKHQTEKPITEAPSGRLLSSKSPKKSSQSISKFNGLPQGFSSEEPQVSAVSLPKPIPHIPTHHLASSTPHHYASHYRPAQHQINLQNHNGWIPPANPNVTIAPLPQPVTTTSLTTSSTAVVTNAHRPTKTHQSNCPPSSQREPDYADTANVLQSLLIRSAPGLEPLATIPPSTVPIAATSVITPTNGLPLFGLDYFHLGQHLQLANGNRENMSTANHSGLQAAPNTIITTMPSFKEKTDILKTDNSHSSPVAPKVSSKKRSNGIPSSEENTVNKKRLLSSDFSSPLPRYSFQPTPFANEASEAPECPYTFIPEPPLNFSNQFKMEENQKHCRRECLEKPHDTSVDSSKSAITTKSPSKPSEPRCIPKITCEQSTLQTADRLSAIRAKRKLRKKLLARIYQQRRPLLTGHIAPDPSAIEKQLAVRYTRKLLSQLTLRWAHRRYLHKWHSMKRKNSNGVLKLRKKKKNGKVVYKIKRESDGKLKDSKMHESSTKTNDSPCSLAITPEMKRLMGNKALGETTLHRAARLGYPESVAYCLKTKCVSVNARDNAGYTPLHECCSRGHLDIARALLQYGADVNASAAGGIRPLHDAVENDHVEIVRLLLSYGADPTIATYSGLEPIKLARSPMMAEFLQGFLADISGEVDSRPHLPWRFWGSARCLDPDDSGYDVFDGVPSDPQSEGEGDNDFLFEVSDSPHLPTFRLLLPAANSKAQCNYLRLNDVLRKLSITKEEFLQLYGHIEILALPRHEFEASATCSPLLTGTKLDNPLMSRPNTDRLVDNGSTTDLVRLDNSIRQVLGIETISVR</sequence>
<feature type="non-terminal residue" evidence="17">
    <location>
        <position position="1434"/>
    </location>
</feature>
<dbReference type="InterPro" id="IPR047144">
    <property type="entry name" value="BCOR-like"/>
</dbReference>
<feature type="compositionally biased region" description="Low complexity" evidence="15">
    <location>
        <begin position="335"/>
        <end position="374"/>
    </location>
</feature>
<evidence type="ECO:0000256" key="15">
    <source>
        <dbReference type="SAM" id="MobiDB-lite"/>
    </source>
</evidence>
<proteinExistence type="inferred from homology"/>
<evidence type="ECO:0000256" key="3">
    <source>
        <dbReference type="ARBA" id="ARBA00022483"/>
    </source>
</evidence>
<dbReference type="FunFam" id="1.25.40.20:FF:000032">
    <property type="entry name" value="BCL-6 corepressor isoform X1"/>
    <property type="match status" value="1"/>
</dbReference>
<keyword evidence="18" id="KW-1185">Reference proteome</keyword>
<keyword evidence="7" id="KW-0528">Neurotoxin</keyword>
<protein>
    <submittedName>
        <fullName evidence="17">BCL-6 corepressor</fullName>
    </submittedName>
</protein>
<feature type="region of interest" description="Disordered" evidence="15">
    <location>
        <begin position="967"/>
        <end position="991"/>
    </location>
</feature>
<feature type="region of interest" description="Disordered" evidence="15">
    <location>
        <begin position="557"/>
        <end position="678"/>
    </location>
</feature>
<dbReference type="PANTHER" id="PTHR24117:SF9">
    <property type="entry name" value="BCL-6 COREPRESSOR PCGF1 BINDING DOMAIN-CONTAINING PROTEIN"/>
    <property type="match status" value="1"/>
</dbReference>
<evidence type="ECO:0000256" key="5">
    <source>
        <dbReference type="ARBA" id="ARBA00022537"/>
    </source>
</evidence>
<evidence type="ECO:0000256" key="13">
    <source>
        <dbReference type="ARBA" id="ARBA00034703"/>
    </source>
</evidence>
<keyword evidence="6" id="KW-0597">Phosphoprotein</keyword>
<evidence type="ECO:0000256" key="6">
    <source>
        <dbReference type="ARBA" id="ARBA00022553"/>
    </source>
</evidence>
<feature type="compositionally biased region" description="Basic and acidic residues" evidence="15">
    <location>
        <begin position="1108"/>
        <end position="1119"/>
    </location>
</feature>
<keyword evidence="8" id="KW-0677">Repeat</keyword>
<feature type="compositionally biased region" description="Polar residues" evidence="15">
    <location>
        <begin position="605"/>
        <end position="626"/>
    </location>
</feature>
<dbReference type="InterPro" id="IPR002110">
    <property type="entry name" value="Ankyrin_rpt"/>
</dbReference>
<dbReference type="Pfam" id="PF16553">
    <property type="entry name" value="PUFD"/>
    <property type="match status" value="1"/>
</dbReference>
<keyword evidence="14" id="KW-0040">ANK repeat</keyword>
<dbReference type="Proteomes" id="UP000054359">
    <property type="component" value="Unassembled WGS sequence"/>
</dbReference>
<dbReference type="EMBL" id="KK122306">
    <property type="protein sequence ID" value="KFM82452.1"/>
    <property type="molecule type" value="Genomic_DNA"/>
</dbReference>
<dbReference type="PROSITE" id="PS50088">
    <property type="entry name" value="ANK_REPEAT"/>
    <property type="match status" value="2"/>
</dbReference>
<feature type="region of interest" description="Disordered" evidence="15">
    <location>
        <begin position="1108"/>
        <end position="1127"/>
    </location>
</feature>
<keyword evidence="4" id="KW-1017">Isopeptide bond</keyword>
<evidence type="ECO:0000256" key="12">
    <source>
        <dbReference type="ARBA" id="ARBA00023298"/>
    </source>
</evidence>
<feature type="repeat" description="ANK" evidence="14">
    <location>
        <begin position="1211"/>
        <end position="1243"/>
    </location>
</feature>
<accession>A0A087UYL3</accession>
<feature type="region of interest" description="Disordered" evidence="15">
    <location>
        <begin position="753"/>
        <end position="773"/>
    </location>
</feature>
<dbReference type="InterPro" id="IPR036770">
    <property type="entry name" value="Ankyrin_rpt-contain_sf"/>
</dbReference>
<feature type="compositionally biased region" description="Polar residues" evidence="15">
    <location>
        <begin position="668"/>
        <end position="678"/>
    </location>
</feature>
<evidence type="ECO:0000313" key="17">
    <source>
        <dbReference type="EMBL" id="KFM82452.1"/>
    </source>
</evidence>
<feature type="compositionally biased region" description="Low complexity" evidence="15">
    <location>
        <begin position="648"/>
        <end position="661"/>
    </location>
</feature>
<dbReference type="Gene3D" id="1.25.40.20">
    <property type="entry name" value="Ankyrin repeat-containing domain"/>
    <property type="match status" value="1"/>
</dbReference>
<feature type="compositionally biased region" description="Basic and acidic residues" evidence="15">
    <location>
        <begin position="461"/>
        <end position="475"/>
    </location>
</feature>
<feature type="region of interest" description="Disordered" evidence="15">
    <location>
        <begin position="869"/>
        <end position="915"/>
    </location>
</feature>
<dbReference type="SUPFAM" id="SSF48403">
    <property type="entry name" value="Ankyrin repeat"/>
    <property type="match status" value="1"/>
</dbReference>
<evidence type="ECO:0000256" key="1">
    <source>
        <dbReference type="ARBA" id="ARBA00004123"/>
    </source>
</evidence>
<keyword evidence="10" id="KW-0800">Toxin</keyword>
<dbReference type="STRING" id="407821.A0A087UYL3"/>
<evidence type="ECO:0000256" key="10">
    <source>
        <dbReference type="ARBA" id="ARBA00023028"/>
    </source>
</evidence>
<evidence type="ECO:0000259" key="16">
    <source>
        <dbReference type="Pfam" id="PF16553"/>
    </source>
</evidence>
<keyword evidence="5" id="KW-1052">Target cell membrane</keyword>
<evidence type="ECO:0000256" key="8">
    <source>
        <dbReference type="ARBA" id="ARBA00022737"/>
    </source>
</evidence>
<feature type="compositionally biased region" description="Basic and acidic residues" evidence="15">
    <location>
        <begin position="558"/>
        <end position="570"/>
    </location>
</feature>
<feature type="repeat" description="ANK" evidence="14">
    <location>
        <begin position="1178"/>
        <end position="1210"/>
    </location>
</feature>
<comment type="subcellular location">
    <subcellularLocation>
        <location evidence="1">Nucleus</location>
    </subcellularLocation>
    <subcellularLocation>
        <location evidence="2">Target cell membrane</location>
    </subcellularLocation>
</comment>
<keyword evidence="3" id="KW-0268">Exocytosis</keyword>
<dbReference type="Gene3D" id="3.10.260.40">
    <property type="entry name" value="BCL-6 corepressor, PCGF1 binding domain"/>
    <property type="match status" value="1"/>
</dbReference>